<comment type="caution">
    <text evidence="7">The sequence shown here is derived from an EMBL/GenBank/DDBJ whole genome shotgun (WGS) entry which is preliminary data.</text>
</comment>
<name>A0A4R1K1U1_9GAMM</name>
<dbReference type="GO" id="GO:0015937">
    <property type="term" value="P:coenzyme A biosynthetic process"/>
    <property type="evidence" value="ECO:0007669"/>
    <property type="project" value="UniProtKB-UniRule"/>
</dbReference>
<evidence type="ECO:0000313" key="7">
    <source>
        <dbReference type="EMBL" id="TCK57976.1"/>
    </source>
</evidence>
<dbReference type="EC" id="2.7.1.24" evidence="5 6"/>
<comment type="pathway">
    <text evidence="5">Cofactor biosynthesis; coenzyme A biosynthesis; CoA from (R)-pantothenate: step 5/5.</text>
</comment>
<keyword evidence="8" id="KW-1185">Reference proteome</keyword>
<dbReference type="SUPFAM" id="SSF52540">
    <property type="entry name" value="P-loop containing nucleoside triphosphate hydrolases"/>
    <property type="match status" value="1"/>
</dbReference>
<comment type="similarity">
    <text evidence="1 5">Belongs to the CoaE family.</text>
</comment>
<keyword evidence="5 7" id="KW-0418">Kinase</keyword>
<dbReference type="GO" id="GO:0004140">
    <property type="term" value="F:dephospho-CoA kinase activity"/>
    <property type="evidence" value="ECO:0007669"/>
    <property type="project" value="UniProtKB-UniRule"/>
</dbReference>
<keyword evidence="4 5" id="KW-0173">Coenzyme A biosynthesis</keyword>
<dbReference type="HAMAP" id="MF_00376">
    <property type="entry name" value="Dephospho_CoA_kinase"/>
    <property type="match status" value="1"/>
</dbReference>
<dbReference type="CDD" id="cd02022">
    <property type="entry name" value="DPCK"/>
    <property type="match status" value="1"/>
</dbReference>
<dbReference type="Gene3D" id="3.40.50.300">
    <property type="entry name" value="P-loop containing nucleotide triphosphate hydrolases"/>
    <property type="match status" value="1"/>
</dbReference>
<dbReference type="NCBIfam" id="TIGR00152">
    <property type="entry name" value="dephospho-CoA kinase"/>
    <property type="match status" value="1"/>
</dbReference>
<evidence type="ECO:0000256" key="3">
    <source>
        <dbReference type="ARBA" id="ARBA00022840"/>
    </source>
</evidence>
<evidence type="ECO:0000256" key="5">
    <source>
        <dbReference type="HAMAP-Rule" id="MF_00376"/>
    </source>
</evidence>
<evidence type="ECO:0000313" key="8">
    <source>
        <dbReference type="Proteomes" id="UP000295565"/>
    </source>
</evidence>
<dbReference type="InterPro" id="IPR027417">
    <property type="entry name" value="P-loop_NTPase"/>
</dbReference>
<dbReference type="PANTHER" id="PTHR10695:SF46">
    <property type="entry name" value="BIFUNCTIONAL COENZYME A SYNTHASE-RELATED"/>
    <property type="match status" value="1"/>
</dbReference>
<keyword evidence="5" id="KW-0808">Transferase</keyword>
<proteinExistence type="inferred from homology"/>
<dbReference type="InterPro" id="IPR001977">
    <property type="entry name" value="Depp_CoAkinase"/>
</dbReference>
<keyword evidence="5" id="KW-0963">Cytoplasm</keyword>
<evidence type="ECO:0000256" key="2">
    <source>
        <dbReference type="ARBA" id="ARBA00022741"/>
    </source>
</evidence>
<dbReference type="AlphaFoldDB" id="A0A4R1K1U1"/>
<gene>
    <name evidence="5" type="primary">coaE</name>
    <name evidence="7" type="ORF">EV690_1680</name>
</gene>
<dbReference type="Pfam" id="PF01121">
    <property type="entry name" value="CoaE"/>
    <property type="match status" value="1"/>
</dbReference>
<sequence length="199" mass="22574">MALTGGIASGKTTVAKWIAQQGIDCIDADVIARQIVEPGQDALKAICQHFGKQVLTADGHLNRRQLRDYIFNHPEQRHWLENCLHPRIKNLIDEQLLRTSKTPYTLLIVPLLIESGFDKLADRILVVDIDPQQQLKRICQRDQVVMEQAEQIVASQSTRQERLAIADDVIYNDGSLAELKQKTMAVHRQYLQLAQAKFA</sequence>
<dbReference type="GO" id="GO:0005524">
    <property type="term" value="F:ATP binding"/>
    <property type="evidence" value="ECO:0007669"/>
    <property type="project" value="UniProtKB-UniRule"/>
</dbReference>
<feature type="binding site" evidence="5">
    <location>
        <begin position="8"/>
        <end position="13"/>
    </location>
    <ligand>
        <name>ATP</name>
        <dbReference type="ChEBI" id="CHEBI:30616"/>
    </ligand>
</feature>
<comment type="catalytic activity">
    <reaction evidence="5">
        <text>3'-dephospho-CoA + ATP = ADP + CoA + H(+)</text>
        <dbReference type="Rhea" id="RHEA:18245"/>
        <dbReference type="ChEBI" id="CHEBI:15378"/>
        <dbReference type="ChEBI" id="CHEBI:30616"/>
        <dbReference type="ChEBI" id="CHEBI:57287"/>
        <dbReference type="ChEBI" id="CHEBI:57328"/>
        <dbReference type="ChEBI" id="CHEBI:456216"/>
        <dbReference type="EC" id="2.7.1.24"/>
    </reaction>
</comment>
<evidence type="ECO:0000256" key="1">
    <source>
        <dbReference type="ARBA" id="ARBA00009018"/>
    </source>
</evidence>
<comment type="subcellular location">
    <subcellularLocation>
        <location evidence="5">Cytoplasm</location>
    </subcellularLocation>
</comment>
<comment type="function">
    <text evidence="5">Catalyzes the phosphorylation of the 3'-hydroxyl group of dephosphocoenzyme A to form coenzyme A.</text>
</comment>
<protein>
    <recommendedName>
        <fullName evidence="5 6">Dephospho-CoA kinase</fullName>
        <ecNumber evidence="5 6">2.7.1.24</ecNumber>
    </recommendedName>
    <alternativeName>
        <fullName evidence="5">Dephosphocoenzyme A kinase</fullName>
    </alternativeName>
</protein>
<dbReference type="UniPathway" id="UPA00241">
    <property type="reaction ID" value="UER00356"/>
</dbReference>
<dbReference type="EMBL" id="SMGD01000012">
    <property type="protein sequence ID" value="TCK57976.1"/>
    <property type="molecule type" value="Genomic_DNA"/>
</dbReference>
<evidence type="ECO:0000256" key="6">
    <source>
        <dbReference type="NCBIfam" id="TIGR00152"/>
    </source>
</evidence>
<dbReference type="GO" id="GO:0005737">
    <property type="term" value="C:cytoplasm"/>
    <property type="evidence" value="ECO:0007669"/>
    <property type="project" value="UniProtKB-SubCell"/>
</dbReference>
<accession>A0A4R1K1U1</accession>
<reference evidence="7 8" key="1">
    <citation type="submission" date="2019-03" db="EMBL/GenBank/DDBJ databases">
        <title>Genomic Encyclopedia of Type Strains, Phase IV (KMG-IV): sequencing the most valuable type-strain genomes for metagenomic binning, comparative biology and taxonomic classification.</title>
        <authorList>
            <person name="Goeker M."/>
        </authorList>
    </citation>
    <scope>NUCLEOTIDE SEQUENCE [LARGE SCALE GENOMIC DNA]</scope>
    <source>
        <strain evidence="7 8">DSM 18577</strain>
    </source>
</reference>
<keyword evidence="2 5" id="KW-0547">Nucleotide-binding</keyword>
<evidence type="ECO:0000256" key="4">
    <source>
        <dbReference type="ARBA" id="ARBA00022993"/>
    </source>
</evidence>
<dbReference type="Proteomes" id="UP000295565">
    <property type="component" value="Unassembled WGS sequence"/>
</dbReference>
<keyword evidence="3 5" id="KW-0067">ATP-binding</keyword>
<organism evidence="7 8">
    <name type="scientific">Celerinatantimonas diazotrophica</name>
    <dbReference type="NCBI Taxonomy" id="412034"/>
    <lineage>
        <taxon>Bacteria</taxon>
        <taxon>Pseudomonadati</taxon>
        <taxon>Pseudomonadota</taxon>
        <taxon>Gammaproteobacteria</taxon>
        <taxon>Celerinatantimonadaceae</taxon>
        <taxon>Celerinatantimonas</taxon>
    </lineage>
</organism>
<dbReference type="PROSITE" id="PS51219">
    <property type="entry name" value="DPCK"/>
    <property type="match status" value="1"/>
</dbReference>
<dbReference type="PANTHER" id="PTHR10695">
    <property type="entry name" value="DEPHOSPHO-COA KINASE-RELATED"/>
    <property type="match status" value="1"/>
</dbReference>